<organism evidence="1">
    <name type="scientific">hydrothermal vent metagenome</name>
    <dbReference type="NCBI Taxonomy" id="652676"/>
    <lineage>
        <taxon>unclassified sequences</taxon>
        <taxon>metagenomes</taxon>
        <taxon>ecological metagenomes</taxon>
    </lineage>
</organism>
<proteinExistence type="predicted"/>
<gene>
    <name evidence="1" type="ORF">MGWOODY_Tha1026</name>
</gene>
<accession>A0A160TAN4</accession>
<name>A0A160TAN4_9ZZZZ</name>
<dbReference type="AlphaFoldDB" id="A0A160TAN4"/>
<sequence>MNAEMQPLFWRIRDAESNGTEIVSLLMPSNADGEPASEFPVDVSFQSRRSNRHAVDIRWSDDDSDLFLSLLDRISDDDDGEEEGITLDINDGVVQGIVQLVALARFKTPWPSDDIVGEDFITEREEFEIGDLVALNTRYGFVMAIVVGMDSIDMTCILLESIQDGEECLVPDHSVLIVNRAYALSPAFADSDTGEGAIIH</sequence>
<reference evidence="1" key="1">
    <citation type="submission" date="2015-10" db="EMBL/GenBank/DDBJ databases">
        <authorList>
            <person name="Gilbert D.G."/>
        </authorList>
    </citation>
    <scope>NUCLEOTIDE SEQUENCE</scope>
</reference>
<dbReference type="EMBL" id="CZQC01000003">
    <property type="protein sequence ID" value="CUS40057.1"/>
    <property type="molecule type" value="Genomic_DNA"/>
</dbReference>
<protein>
    <submittedName>
        <fullName evidence="1">Uncharacterized protein</fullName>
    </submittedName>
</protein>
<evidence type="ECO:0000313" key="1">
    <source>
        <dbReference type="EMBL" id="CUS40057.1"/>
    </source>
</evidence>